<evidence type="ECO:0000256" key="2">
    <source>
        <dbReference type="ARBA" id="ARBA00022840"/>
    </source>
</evidence>
<dbReference type="Gene3D" id="2.30.30.940">
    <property type="match status" value="1"/>
</dbReference>
<gene>
    <name evidence="3" type="primary">recD2</name>
    <name evidence="6" type="ORF">CR164_11550</name>
</gene>
<comment type="caution">
    <text evidence="6">The sequence shown here is derived from an EMBL/GenBank/DDBJ whole genome shotgun (WGS) entry which is preliminary data.</text>
</comment>
<dbReference type="SUPFAM" id="SSF47781">
    <property type="entry name" value="RuvA domain 2-like"/>
    <property type="match status" value="1"/>
</dbReference>
<evidence type="ECO:0000259" key="4">
    <source>
        <dbReference type="SMART" id="SM00278"/>
    </source>
</evidence>
<evidence type="ECO:0000256" key="3">
    <source>
        <dbReference type="HAMAP-Rule" id="MF_01488"/>
    </source>
</evidence>
<dbReference type="GO" id="GO:0009338">
    <property type="term" value="C:exodeoxyribonuclease V complex"/>
    <property type="evidence" value="ECO:0007669"/>
    <property type="project" value="TreeGrafter"/>
</dbReference>
<feature type="binding site" evidence="3">
    <location>
        <begin position="355"/>
        <end position="359"/>
    </location>
    <ligand>
        <name>ATP</name>
        <dbReference type="ChEBI" id="CHEBI:30616"/>
    </ligand>
</feature>
<sequence>MQESLSADPKIERLSGTVERIVFHSEDSGFSVLRVRVKGSREPVTVTGYVAAVSSGEFVECVGEWNNDRTYGMQFKARELAVVAPATTEGIEKYLASGMVKGVGQHFAKVLVDAFGEKVFSVIENDPEKLCTLPGIGAKRKEMIVEAWQEQKAVRDIMVFLQSHGVGTARAVRIYKTYGDKAITTVTGNPYRLVLDIQGIGFKTADTIASKLGTPPDSPLRARAGIRHVLQEISGEGHCAMTKERLIEKSVELLGVSGQVVEEAVKEEIVGGGLVRDEINGVPCIYLAPLYRAENSVAVSVRRLGMGELPWGSIDAVQALDEVEKLTGLALSASQEEALKLVLCSKFLVITGGPGVGKTTLVNTILQIIRAKGLNVALCAPTGRAAKRLTESTGFEAKTIHRLLEFDPHSFDFKRGRDNPLNADLIVVDESSMIDVLLMGKLLAAVPERAAVILVGDADQLPSVGPGAVLGDVISSGAVPVVRLTEIFRQASESGIIINAHRINRGEMPLNHHGDALTDFYFVPAGEQEDIHAKLLEVVLKRIPLRFGFDPVRDIQVLTPMNRGGLGTNALNAALQKELNPNSGSGVVRFGTDYSEGDKVIQLVNNYDKEVFNGDIGVIRAVDKEENIVVVDFDKRQVEYEFGELDELALAYATTIHKSQGSEYSAVVIPLAMQHYMLLQRNLLYTAVTRGKKLVMIIGQPRALAAAVSNSEAKGRLTNLAEKIRKER</sequence>
<protein>
    <recommendedName>
        <fullName evidence="3">ATP-dependent RecD2 DNA helicase</fullName>
        <ecNumber evidence="3">5.6.2.3</ecNumber>
    </recommendedName>
    <alternativeName>
        <fullName evidence="3">DNA 5'-3' helicase subunit RecD2</fullName>
    </alternativeName>
</protein>
<dbReference type="InterPro" id="IPR029493">
    <property type="entry name" value="RecD2-like_HHH"/>
</dbReference>
<feature type="domain" description="Helix-hairpin-helix DNA-binding motif class 1" evidence="4">
    <location>
        <begin position="192"/>
        <end position="211"/>
    </location>
</feature>
<dbReference type="CDD" id="cd18809">
    <property type="entry name" value="SF1_C_RecD"/>
    <property type="match status" value="1"/>
</dbReference>
<dbReference type="InterPro" id="IPR006345">
    <property type="entry name" value="RecD2"/>
</dbReference>
<dbReference type="AlphaFoldDB" id="A0A317T6S3"/>
<dbReference type="GO" id="GO:0006281">
    <property type="term" value="P:DNA repair"/>
    <property type="evidence" value="ECO:0007669"/>
    <property type="project" value="InterPro"/>
</dbReference>
<dbReference type="InterPro" id="IPR055446">
    <property type="entry name" value="RecD2_N_OB"/>
</dbReference>
<feature type="domain" description="AAA+ ATPase" evidence="5">
    <location>
        <begin position="344"/>
        <end position="524"/>
    </location>
</feature>
<dbReference type="InterPro" id="IPR027785">
    <property type="entry name" value="UvrD-like_helicase_C"/>
</dbReference>
<dbReference type="PANTHER" id="PTHR43788">
    <property type="entry name" value="DNA2/NAM7 HELICASE FAMILY MEMBER"/>
    <property type="match status" value="1"/>
</dbReference>
<dbReference type="NCBIfam" id="TIGR01448">
    <property type="entry name" value="recD_rel"/>
    <property type="match status" value="1"/>
</dbReference>
<organism evidence="6 7">
    <name type="scientific">Prosthecochloris marina</name>
    <dbReference type="NCBI Taxonomy" id="2017681"/>
    <lineage>
        <taxon>Bacteria</taxon>
        <taxon>Pseudomonadati</taxon>
        <taxon>Chlorobiota</taxon>
        <taxon>Chlorobiia</taxon>
        <taxon>Chlorobiales</taxon>
        <taxon>Chlorobiaceae</taxon>
        <taxon>Prosthecochloris</taxon>
    </lineage>
</organism>
<dbReference type="InterPro" id="IPR010994">
    <property type="entry name" value="RuvA_2-like"/>
</dbReference>
<dbReference type="EC" id="5.6.2.3" evidence="3"/>
<dbReference type="GO" id="GO:0003677">
    <property type="term" value="F:DNA binding"/>
    <property type="evidence" value="ECO:0007669"/>
    <property type="project" value="UniProtKB-UniRule"/>
</dbReference>
<dbReference type="SMART" id="SM00382">
    <property type="entry name" value="AAA"/>
    <property type="match status" value="1"/>
</dbReference>
<keyword evidence="3 6" id="KW-0347">Helicase</keyword>
<dbReference type="Gene3D" id="1.10.10.2220">
    <property type="match status" value="1"/>
</dbReference>
<evidence type="ECO:0000256" key="1">
    <source>
        <dbReference type="ARBA" id="ARBA00022741"/>
    </source>
</evidence>
<dbReference type="InterPro" id="IPR027417">
    <property type="entry name" value="P-loop_NTPase"/>
</dbReference>
<dbReference type="Pfam" id="PF23139">
    <property type="entry name" value="OB_YrrC"/>
    <property type="match status" value="1"/>
</dbReference>
<dbReference type="PANTHER" id="PTHR43788:SF6">
    <property type="entry name" value="DNA HELICASE B"/>
    <property type="match status" value="1"/>
</dbReference>
<keyword evidence="3" id="KW-0238">DNA-binding</keyword>
<dbReference type="Gene3D" id="1.10.150.20">
    <property type="entry name" value="5' to 3' exonuclease, C-terminal subdomain"/>
    <property type="match status" value="1"/>
</dbReference>
<dbReference type="Pfam" id="PF18335">
    <property type="entry name" value="SH3_13"/>
    <property type="match status" value="1"/>
</dbReference>
<name>A0A317T6S3_9CHLB</name>
<dbReference type="RefSeq" id="WP_110024154.1">
    <property type="nucleotide sequence ID" value="NZ_PDNZ01000009.1"/>
</dbReference>
<dbReference type="GO" id="GO:0043139">
    <property type="term" value="F:5'-3' DNA helicase activity"/>
    <property type="evidence" value="ECO:0007669"/>
    <property type="project" value="UniProtKB-UniRule"/>
</dbReference>
<comment type="function">
    <text evidence="3">DNA-dependent ATPase and ATP-dependent 5'-3' DNA helicase. Has no activity on blunt DNA or DNA with 3'-overhangs, requires at least 10 bases of 5'-ssDNA for helicase activity.</text>
</comment>
<dbReference type="Pfam" id="PF13538">
    <property type="entry name" value="UvrD_C_2"/>
    <property type="match status" value="1"/>
</dbReference>
<dbReference type="GO" id="GO:0017116">
    <property type="term" value="F:single-stranded DNA helicase activity"/>
    <property type="evidence" value="ECO:0007669"/>
    <property type="project" value="TreeGrafter"/>
</dbReference>
<keyword evidence="3" id="KW-0413">Isomerase</keyword>
<dbReference type="Proteomes" id="UP000246278">
    <property type="component" value="Unassembled WGS sequence"/>
</dbReference>
<dbReference type="Pfam" id="PF14490">
    <property type="entry name" value="HHH_RecD2"/>
    <property type="match status" value="1"/>
</dbReference>
<dbReference type="SUPFAM" id="SSF52540">
    <property type="entry name" value="P-loop containing nucleoside triphosphate hydrolases"/>
    <property type="match status" value="2"/>
</dbReference>
<reference evidence="7" key="1">
    <citation type="submission" date="2017-10" db="EMBL/GenBank/DDBJ databases">
        <authorList>
            <person name="Gaisin V.A."/>
            <person name="Rysina M.S."/>
            <person name="Grouzdev D.S."/>
        </authorList>
    </citation>
    <scope>NUCLEOTIDE SEQUENCE [LARGE SCALE GENOMIC DNA]</scope>
    <source>
        <strain evidence="7">V1</strain>
    </source>
</reference>
<dbReference type="HAMAP" id="MF_01488">
    <property type="entry name" value="RecD2"/>
    <property type="match status" value="1"/>
</dbReference>
<dbReference type="GO" id="GO:0016887">
    <property type="term" value="F:ATP hydrolysis activity"/>
    <property type="evidence" value="ECO:0007669"/>
    <property type="project" value="RHEA"/>
</dbReference>
<keyword evidence="2 3" id="KW-0067">ATP-binding</keyword>
<comment type="similarity">
    <text evidence="3">Belongs to the RecD family. RecD2 subfamily.</text>
</comment>
<dbReference type="Pfam" id="PF13245">
    <property type="entry name" value="AAA_19"/>
    <property type="match status" value="1"/>
</dbReference>
<dbReference type="GO" id="GO:0005524">
    <property type="term" value="F:ATP binding"/>
    <property type="evidence" value="ECO:0007669"/>
    <property type="project" value="UniProtKB-UniRule"/>
</dbReference>
<accession>A0A317T6S3</accession>
<dbReference type="SMART" id="SM00278">
    <property type="entry name" value="HhH1"/>
    <property type="match status" value="2"/>
</dbReference>
<keyword evidence="3" id="KW-0378">Hydrolase</keyword>
<comment type="catalytic activity">
    <reaction evidence="3">
        <text>ATP + H2O = ADP + phosphate + H(+)</text>
        <dbReference type="Rhea" id="RHEA:13065"/>
        <dbReference type="ChEBI" id="CHEBI:15377"/>
        <dbReference type="ChEBI" id="CHEBI:15378"/>
        <dbReference type="ChEBI" id="CHEBI:30616"/>
        <dbReference type="ChEBI" id="CHEBI:43474"/>
        <dbReference type="ChEBI" id="CHEBI:456216"/>
        <dbReference type="EC" id="5.6.2.3"/>
    </reaction>
</comment>
<evidence type="ECO:0000313" key="6">
    <source>
        <dbReference type="EMBL" id="PWW81171.1"/>
    </source>
</evidence>
<dbReference type="InterPro" id="IPR041451">
    <property type="entry name" value="RecD2_SH13"/>
</dbReference>
<dbReference type="InterPro" id="IPR003583">
    <property type="entry name" value="Hlx-hairpin-Hlx_DNA-bd_motif"/>
</dbReference>
<evidence type="ECO:0000313" key="7">
    <source>
        <dbReference type="Proteomes" id="UP000246278"/>
    </source>
</evidence>
<dbReference type="InterPro" id="IPR003593">
    <property type="entry name" value="AAA+_ATPase"/>
</dbReference>
<dbReference type="GO" id="GO:0006310">
    <property type="term" value="P:DNA recombination"/>
    <property type="evidence" value="ECO:0007669"/>
    <property type="project" value="InterPro"/>
</dbReference>
<proteinExistence type="inferred from homology"/>
<dbReference type="InterPro" id="IPR050534">
    <property type="entry name" value="Coronavir_polyprotein_1ab"/>
</dbReference>
<feature type="domain" description="Helix-hairpin-helix DNA-binding motif class 1" evidence="4">
    <location>
        <begin position="128"/>
        <end position="147"/>
    </location>
</feature>
<dbReference type="EMBL" id="PDNZ01000009">
    <property type="protein sequence ID" value="PWW81171.1"/>
    <property type="molecule type" value="Genomic_DNA"/>
</dbReference>
<keyword evidence="1 3" id="KW-0547">Nucleotide-binding</keyword>
<keyword evidence="7" id="KW-1185">Reference proteome</keyword>
<dbReference type="OrthoDB" id="9803432at2"/>
<dbReference type="Gene3D" id="3.40.50.300">
    <property type="entry name" value="P-loop containing nucleotide triphosphate hydrolases"/>
    <property type="match status" value="2"/>
</dbReference>
<evidence type="ECO:0000259" key="5">
    <source>
        <dbReference type="SMART" id="SM00382"/>
    </source>
</evidence>
<dbReference type="CDD" id="cd17933">
    <property type="entry name" value="DEXSc_RecD-like"/>
    <property type="match status" value="1"/>
</dbReference>